<name>A0A2N9YG34_9GAMM</name>
<dbReference type="KEGG" id="blep:AL038_11600"/>
<evidence type="ECO:0000313" key="2">
    <source>
        <dbReference type="EMBL" id="AUI69457.1"/>
    </source>
</evidence>
<reference evidence="3" key="1">
    <citation type="submission" date="2016-12" db="EMBL/GenBank/DDBJ databases">
        <title>Complete Genome Sequence of Beggiatoa leptomitiformis D-401.</title>
        <authorList>
            <person name="Fomenkov A."/>
            <person name="Vincze T."/>
            <person name="Grabovich M."/>
            <person name="Anton B.P."/>
            <person name="Dubinina G."/>
            <person name="Orlova M."/>
            <person name="Belousova E."/>
            <person name="Roberts R.J."/>
        </authorList>
    </citation>
    <scope>NUCLEOTIDE SEQUENCE [LARGE SCALE GENOMIC DNA]</scope>
    <source>
        <strain evidence="3">D-401</strain>
    </source>
</reference>
<dbReference type="CDD" id="cd00093">
    <property type="entry name" value="HTH_XRE"/>
    <property type="match status" value="1"/>
</dbReference>
<dbReference type="SUPFAM" id="SSF47413">
    <property type="entry name" value="lambda repressor-like DNA-binding domains"/>
    <property type="match status" value="1"/>
</dbReference>
<organism evidence="2 3">
    <name type="scientific">Beggiatoa leptomitoformis</name>
    <dbReference type="NCBI Taxonomy" id="288004"/>
    <lineage>
        <taxon>Bacteria</taxon>
        <taxon>Pseudomonadati</taxon>
        <taxon>Pseudomonadota</taxon>
        <taxon>Gammaproteobacteria</taxon>
        <taxon>Thiotrichales</taxon>
        <taxon>Thiotrichaceae</taxon>
        <taxon>Beggiatoa</taxon>
    </lineage>
</organism>
<dbReference type="InterPro" id="IPR001387">
    <property type="entry name" value="Cro/C1-type_HTH"/>
</dbReference>
<dbReference type="GO" id="GO:0003677">
    <property type="term" value="F:DNA binding"/>
    <property type="evidence" value="ECO:0007669"/>
    <property type="project" value="InterPro"/>
</dbReference>
<keyword evidence="3" id="KW-1185">Reference proteome</keyword>
<proteinExistence type="predicted"/>
<dbReference type="Proteomes" id="UP000234271">
    <property type="component" value="Chromosome"/>
</dbReference>
<protein>
    <submittedName>
        <fullName evidence="2">Helix-turn-helix domain-containing protein</fullName>
    </submittedName>
</protein>
<sequence>MGDDVNFKEIILEIQQQKKLSYEKIGRLVGMSRAGINRICNDGTMPRWDVGQKLISLMNQ</sequence>
<dbReference type="AlphaFoldDB" id="A0A2N9YG34"/>
<dbReference type="RefSeq" id="WP_062153010.1">
    <property type="nucleotide sequence ID" value="NZ_CP012373.2"/>
</dbReference>
<evidence type="ECO:0000313" key="3">
    <source>
        <dbReference type="Proteomes" id="UP000234271"/>
    </source>
</evidence>
<evidence type="ECO:0000259" key="1">
    <source>
        <dbReference type="Pfam" id="PF01381"/>
    </source>
</evidence>
<dbReference type="EMBL" id="CP018889">
    <property type="protein sequence ID" value="AUI69457.1"/>
    <property type="molecule type" value="Genomic_DNA"/>
</dbReference>
<dbReference type="InterPro" id="IPR010982">
    <property type="entry name" value="Lambda_DNA-bd_dom_sf"/>
</dbReference>
<feature type="domain" description="HTH cro/C1-type" evidence="1">
    <location>
        <begin position="16"/>
        <end position="56"/>
    </location>
</feature>
<accession>A0A2N9YG34</accession>
<dbReference type="Pfam" id="PF01381">
    <property type="entry name" value="HTH_3"/>
    <property type="match status" value="1"/>
</dbReference>
<gene>
    <name evidence="2" type="ORF">BLE401_12675</name>
</gene>